<dbReference type="PROSITE" id="PS51669">
    <property type="entry name" value="4FE4S_MOW_BIS_MGD"/>
    <property type="match status" value="1"/>
</dbReference>
<keyword evidence="6" id="KW-0479">Metal-binding</keyword>
<evidence type="ECO:0000256" key="8">
    <source>
        <dbReference type="ARBA" id="ARBA00023002"/>
    </source>
</evidence>
<dbReference type="SUPFAM" id="SSF50692">
    <property type="entry name" value="ADC-like"/>
    <property type="match status" value="1"/>
</dbReference>
<evidence type="ECO:0000256" key="6">
    <source>
        <dbReference type="ARBA" id="ARBA00022723"/>
    </source>
</evidence>
<keyword evidence="9" id="KW-0408">Iron</keyword>
<name>B3E6P6_TRIL1</name>
<accession>B3E6P6</accession>
<dbReference type="HOGENOM" id="CLU_000422_13_3_7"/>
<dbReference type="Gene3D" id="3.40.50.740">
    <property type="match status" value="1"/>
</dbReference>
<dbReference type="SUPFAM" id="SSF53706">
    <property type="entry name" value="Formate dehydrogenase/DMSO reductase, domains 1-3"/>
    <property type="match status" value="1"/>
</dbReference>
<dbReference type="PANTHER" id="PTHR43742:SF9">
    <property type="entry name" value="TETRATHIONATE REDUCTASE SUBUNIT A"/>
    <property type="match status" value="1"/>
</dbReference>
<evidence type="ECO:0000313" key="14">
    <source>
        <dbReference type="Proteomes" id="UP000002420"/>
    </source>
</evidence>
<keyword evidence="14" id="KW-1185">Reference proteome</keyword>
<keyword evidence="8" id="KW-0560">Oxidoreductase</keyword>
<evidence type="ECO:0000256" key="7">
    <source>
        <dbReference type="ARBA" id="ARBA00022729"/>
    </source>
</evidence>
<dbReference type="Proteomes" id="UP000002420">
    <property type="component" value="Chromosome"/>
</dbReference>
<dbReference type="InterPro" id="IPR006656">
    <property type="entry name" value="Mopterin_OxRdtase"/>
</dbReference>
<sequence length="856" mass="94218">MEIKRRDFLKITAAAGAVAAVGLPKLNAFAAGHDAKAGNAPKGEWLPSTCQGCTAWCPVEFYVQEGRIVKVRGNQLSKANNGYCCPRGHLMIQQTYDPDRIKVPMKRTNPQKGKGIDPRFVPISWDEALDTIADKMIELRKTGHPEKLTYMRGRYSPTSTDLLYGTLPKIYGTGNYFSHSAICAEAEKMGPGYTQGFFGYRDYDMAKTKCLVAWGCDPLSSNRQVPNAINKLGDIFDRGTVIVVDPRLSSIAAKANEWLPIKPGEDGALASAIAHLLLTEGLWSREFVGDFKDGKNLFKAGATVDEAAFAEKQTYGIVKYWNIELKDKTPAWAAKKTLIPAEQIIKVARAMGKAGSACAVWMGPGVAMTPRGTYASMAVYALNGILGSIETEGGVFQSSSAPGTKFPEIKDIFIDELAKKGSKGKKLDGRGAKDMPAIMGGFDSKKDKDGKVTESAKANVVTNAVADGILKDPAACQIFISTWSNFNFSATGAQRWDKAMAKVPFFVHMVTNASEMTQFADIVLPATFAPTEKLSVISNMANLHGHLSIQQQVAKPLWNVKAEETEVMWLLAEKLKARGFANQYDYYASFEDPETKQKPTNAAQFCEIAAKISSQKAWNGKEKLKGDKLSSWAEFKKKGIYNTETYAYKKNWGKFKTVTHKFEFYSETLKKTLTLFAAKHKTSIDDILKASGYEAQGELVFVPHYESPKRHGSEKEYPFTFIDHKSRLNREGRSANTVWYQEFKKVDVGDKSWDDVAKINPLDAKKLGIKDGDTIRLTSTTGSITCKARLWEGVRQGTVAKCYGQGHWAYGRVAAKEYGKTPLGGNNNELMPSDFDRLSGATARNGGFTGVKIEKA</sequence>
<protein>
    <submittedName>
        <fullName evidence="13">Molybdopterin oxidoreductase</fullName>
    </submittedName>
</protein>
<dbReference type="InterPro" id="IPR006311">
    <property type="entry name" value="TAT_signal"/>
</dbReference>
<dbReference type="CDD" id="cd02780">
    <property type="entry name" value="MopB_CT_Tetrathionate_Arsenate-R"/>
    <property type="match status" value="1"/>
</dbReference>
<dbReference type="Gene3D" id="3.40.228.10">
    <property type="entry name" value="Dimethylsulfoxide Reductase, domain 2"/>
    <property type="match status" value="1"/>
</dbReference>
<feature type="chain" id="PRO_5002786036" evidence="11">
    <location>
        <begin position="31"/>
        <end position="856"/>
    </location>
</feature>
<dbReference type="OrthoDB" id="9757870at2"/>
<evidence type="ECO:0000256" key="10">
    <source>
        <dbReference type="ARBA" id="ARBA00023014"/>
    </source>
</evidence>
<dbReference type="CDD" id="cd02757">
    <property type="entry name" value="MopB_Arsenate-R"/>
    <property type="match status" value="1"/>
</dbReference>
<keyword evidence="7 11" id="KW-0732">Signal</keyword>
<comment type="similarity">
    <text evidence="2">Belongs to the prokaryotic molybdopterin-containing oxidoreductase family.</text>
</comment>
<gene>
    <name evidence="13" type="ordered locus">Glov_1149</name>
</gene>
<proteinExistence type="inferred from homology"/>
<dbReference type="InterPro" id="IPR050612">
    <property type="entry name" value="Prok_Mopterin_Oxidored"/>
</dbReference>
<keyword evidence="5" id="KW-0500">Molybdenum</keyword>
<dbReference type="Pfam" id="PF01568">
    <property type="entry name" value="Molydop_binding"/>
    <property type="match status" value="1"/>
</dbReference>
<dbReference type="STRING" id="398767.Glov_1149"/>
<evidence type="ECO:0000256" key="5">
    <source>
        <dbReference type="ARBA" id="ARBA00022505"/>
    </source>
</evidence>
<feature type="domain" description="4Fe-4S Mo/W bis-MGD-type" evidence="12">
    <location>
        <begin position="43"/>
        <end position="99"/>
    </location>
</feature>
<dbReference type="PANTHER" id="PTHR43742">
    <property type="entry name" value="TRIMETHYLAMINE-N-OXIDE REDUCTASE"/>
    <property type="match status" value="1"/>
</dbReference>
<evidence type="ECO:0000256" key="4">
    <source>
        <dbReference type="ARBA" id="ARBA00022485"/>
    </source>
</evidence>
<evidence type="ECO:0000256" key="2">
    <source>
        <dbReference type="ARBA" id="ARBA00010312"/>
    </source>
</evidence>
<evidence type="ECO:0000256" key="3">
    <source>
        <dbReference type="ARBA" id="ARBA00011771"/>
    </source>
</evidence>
<dbReference type="NCBIfam" id="TIGR01409">
    <property type="entry name" value="TAT_signal_seq"/>
    <property type="match status" value="1"/>
</dbReference>
<dbReference type="GO" id="GO:0046872">
    <property type="term" value="F:metal ion binding"/>
    <property type="evidence" value="ECO:0007669"/>
    <property type="project" value="UniProtKB-KW"/>
</dbReference>
<dbReference type="AlphaFoldDB" id="B3E6P6"/>
<dbReference type="KEGG" id="glo:Glov_1149"/>
<evidence type="ECO:0000259" key="12">
    <source>
        <dbReference type="PROSITE" id="PS51669"/>
    </source>
</evidence>
<dbReference type="Pfam" id="PF04879">
    <property type="entry name" value="Molybdop_Fe4S4"/>
    <property type="match status" value="1"/>
</dbReference>
<dbReference type="Gene3D" id="2.20.25.90">
    <property type="entry name" value="ADC-like domains"/>
    <property type="match status" value="1"/>
</dbReference>
<dbReference type="EMBL" id="CP001089">
    <property type="protein sequence ID" value="ACD94871.1"/>
    <property type="molecule type" value="Genomic_DNA"/>
</dbReference>
<reference evidence="13 14" key="1">
    <citation type="submission" date="2008-05" db="EMBL/GenBank/DDBJ databases">
        <title>Complete sequence of chromosome of Geobacter lovleyi SZ.</title>
        <authorList>
            <consortium name="US DOE Joint Genome Institute"/>
            <person name="Lucas S."/>
            <person name="Copeland A."/>
            <person name="Lapidus A."/>
            <person name="Glavina del Rio T."/>
            <person name="Dalin E."/>
            <person name="Tice H."/>
            <person name="Bruce D."/>
            <person name="Goodwin L."/>
            <person name="Pitluck S."/>
            <person name="Chertkov O."/>
            <person name="Meincke L."/>
            <person name="Brettin T."/>
            <person name="Detter J.C."/>
            <person name="Han C."/>
            <person name="Tapia R."/>
            <person name="Kuske C.R."/>
            <person name="Schmutz J."/>
            <person name="Larimer F."/>
            <person name="Land M."/>
            <person name="Hauser L."/>
            <person name="Kyrpides N."/>
            <person name="Mikhailova N."/>
            <person name="Sung Y."/>
            <person name="Fletcher K.E."/>
            <person name="Ritalahti K.M."/>
            <person name="Loeffler F.E."/>
            <person name="Richardson P."/>
        </authorList>
    </citation>
    <scope>NUCLEOTIDE SEQUENCE [LARGE SCALE GENOMIC DNA]</scope>
    <source>
        <strain evidence="14">ATCC BAA-1151 / DSM 17278 / SZ</strain>
    </source>
</reference>
<feature type="signal peptide" evidence="11">
    <location>
        <begin position="1"/>
        <end position="30"/>
    </location>
</feature>
<keyword evidence="4" id="KW-0004">4Fe-4S</keyword>
<dbReference type="GO" id="GO:0016491">
    <property type="term" value="F:oxidoreductase activity"/>
    <property type="evidence" value="ECO:0007669"/>
    <property type="project" value="UniProtKB-KW"/>
</dbReference>
<dbReference type="PROSITE" id="PS51318">
    <property type="entry name" value="TAT"/>
    <property type="match status" value="1"/>
</dbReference>
<keyword evidence="10" id="KW-0411">Iron-sulfur</keyword>
<evidence type="ECO:0000313" key="13">
    <source>
        <dbReference type="EMBL" id="ACD94871.1"/>
    </source>
</evidence>
<dbReference type="InterPro" id="IPR009010">
    <property type="entry name" value="Asp_de-COase-like_dom_sf"/>
</dbReference>
<dbReference type="InterPro" id="IPR019546">
    <property type="entry name" value="TAT_signal_bac_arc"/>
</dbReference>
<dbReference type="eggNOG" id="COG0243">
    <property type="taxonomic scope" value="Bacteria"/>
</dbReference>
<evidence type="ECO:0000256" key="11">
    <source>
        <dbReference type="SAM" id="SignalP"/>
    </source>
</evidence>
<comment type="subunit">
    <text evidence="3">Heterodimer of a large and a small subunit.</text>
</comment>
<comment type="subcellular location">
    <subcellularLocation>
        <location evidence="1">Cell envelope</location>
    </subcellularLocation>
</comment>
<dbReference type="GO" id="GO:0030313">
    <property type="term" value="C:cell envelope"/>
    <property type="evidence" value="ECO:0007669"/>
    <property type="project" value="UniProtKB-SubCell"/>
</dbReference>
<dbReference type="Gene3D" id="2.40.40.20">
    <property type="match status" value="1"/>
</dbReference>
<dbReference type="InterPro" id="IPR006657">
    <property type="entry name" value="MoPterin_dinucl-bd_dom"/>
</dbReference>
<dbReference type="Pfam" id="PF10518">
    <property type="entry name" value="TAT_signal"/>
    <property type="match status" value="1"/>
</dbReference>
<organism evidence="13 14">
    <name type="scientific">Trichlorobacter lovleyi (strain ATCC BAA-1151 / DSM 17278 / SZ)</name>
    <name type="common">Geobacter lovleyi</name>
    <dbReference type="NCBI Taxonomy" id="398767"/>
    <lineage>
        <taxon>Bacteria</taxon>
        <taxon>Pseudomonadati</taxon>
        <taxon>Thermodesulfobacteriota</taxon>
        <taxon>Desulfuromonadia</taxon>
        <taxon>Geobacterales</taxon>
        <taxon>Geobacteraceae</taxon>
        <taxon>Trichlorobacter</taxon>
    </lineage>
</organism>
<dbReference type="RefSeq" id="WP_012469220.1">
    <property type="nucleotide sequence ID" value="NC_010814.1"/>
</dbReference>
<dbReference type="SMART" id="SM00926">
    <property type="entry name" value="Molybdop_Fe4S4"/>
    <property type="match status" value="1"/>
</dbReference>
<evidence type="ECO:0000256" key="1">
    <source>
        <dbReference type="ARBA" id="ARBA00004196"/>
    </source>
</evidence>
<dbReference type="GO" id="GO:0051539">
    <property type="term" value="F:4 iron, 4 sulfur cluster binding"/>
    <property type="evidence" value="ECO:0007669"/>
    <property type="project" value="UniProtKB-KW"/>
</dbReference>
<dbReference type="InterPro" id="IPR006963">
    <property type="entry name" value="Mopterin_OxRdtase_4Fe-4S_dom"/>
</dbReference>
<dbReference type="Pfam" id="PF00384">
    <property type="entry name" value="Molybdopterin"/>
    <property type="match status" value="1"/>
</dbReference>
<evidence type="ECO:0000256" key="9">
    <source>
        <dbReference type="ARBA" id="ARBA00023004"/>
    </source>
</evidence>
<dbReference type="InterPro" id="IPR037946">
    <property type="entry name" value="MopB_CT_Tetrathionate"/>
</dbReference>
<dbReference type="GO" id="GO:0043546">
    <property type="term" value="F:molybdopterin cofactor binding"/>
    <property type="evidence" value="ECO:0007669"/>
    <property type="project" value="InterPro"/>
</dbReference>